<proteinExistence type="predicted"/>
<evidence type="ECO:0008006" key="2">
    <source>
        <dbReference type="Google" id="ProtNLM"/>
    </source>
</evidence>
<feature type="non-terminal residue" evidence="1">
    <location>
        <position position="1"/>
    </location>
</feature>
<protein>
    <recommendedName>
        <fullName evidence="2">LamG-like jellyroll fold domain-containing protein</fullName>
    </recommendedName>
</protein>
<evidence type="ECO:0000313" key="1">
    <source>
        <dbReference type="EMBL" id="SVC10740.1"/>
    </source>
</evidence>
<dbReference type="Pfam" id="PF13385">
    <property type="entry name" value="Laminin_G_3"/>
    <property type="match status" value="1"/>
</dbReference>
<dbReference type="Gene3D" id="2.60.120.200">
    <property type="match status" value="1"/>
</dbReference>
<feature type="non-terminal residue" evidence="1">
    <location>
        <position position="347"/>
    </location>
</feature>
<dbReference type="SUPFAM" id="SSF49899">
    <property type="entry name" value="Concanavalin A-like lectins/glucanases"/>
    <property type="match status" value="1"/>
</dbReference>
<accession>A0A382JF19</accession>
<organism evidence="1">
    <name type="scientific">marine metagenome</name>
    <dbReference type="NCBI Taxonomy" id="408172"/>
    <lineage>
        <taxon>unclassified sequences</taxon>
        <taxon>metagenomes</taxon>
        <taxon>ecological metagenomes</taxon>
    </lineage>
</organism>
<dbReference type="EMBL" id="UINC01073971">
    <property type="protein sequence ID" value="SVC10740.1"/>
    <property type="molecule type" value="Genomic_DNA"/>
</dbReference>
<name>A0A382JF19_9ZZZZ</name>
<sequence length="347" mass="36496">ALEASDFALSISGGAATLSSATPTSISISGKAYTLGIGLSGDANGSETLTVNPVDNGIYDAAGNEASVSQSNNTVKLNKAPATISSVSSTTADGTYKAGDVIAVTTNFSEAVTVTGTPQLALKTDSGNNFRNSLSFDGTDDYAITSVNSSSFFTSNSSYTLELWYKTTSGTHSDDNVMLIGTYDRSGSGGATNGITALSIDPSNYGQPGKDKFWADDMSLSVYSTSRIDDNKWHHIAGVYDKENSKAYIFIDGVKEAEDVELGSHVDQGNTNKLRIGGIMPLISKTWYLAGSIGSARISKSMRYTSNFTPSETHENDSNTTGLWNVNEGSGTTLNDLSGNDYDFTIS</sequence>
<dbReference type="AlphaFoldDB" id="A0A382JF19"/>
<gene>
    <name evidence="1" type="ORF">METZ01_LOCUS263594</name>
</gene>
<reference evidence="1" key="1">
    <citation type="submission" date="2018-05" db="EMBL/GenBank/DDBJ databases">
        <authorList>
            <person name="Lanie J.A."/>
            <person name="Ng W.-L."/>
            <person name="Kazmierczak K.M."/>
            <person name="Andrzejewski T.M."/>
            <person name="Davidsen T.M."/>
            <person name="Wayne K.J."/>
            <person name="Tettelin H."/>
            <person name="Glass J.I."/>
            <person name="Rusch D."/>
            <person name="Podicherti R."/>
            <person name="Tsui H.-C.T."/>
            <person name="Winkler M.E."/>
        </authorList>
    </citation>
    <scope>NUCLEOTIDE SEQUENCE</scope>
</reference>
<dbReference type="InterPro" id="IPR013320">
    <property type="entry name" value="ConA-like_dom_sf"/>
</dbReference>